<sequence length="146" mass="16328">MEDYTTTKAPLSPVQDEPSASHTAMVGVLNALCSLLAYLCPTGSCVVNGKVYFNMCHVYSLIGIFIALVFLGALALFVVIIRDQMLLEIIRDVHAVVFSSKRPSKQVFELEQIESPSFENFQRPKFQSTRRRKVMPGGDFAAYEFL</sequence>
<dbReference type="Proteomes" id="UP000659654">
    <property type="component" value="Unassembled WGS sequence"/>
</dbReference>
<evidence type="ECO:0000313" key="2">
    <source>
        <dbReference type="EMBL" id="CAD5230810.1"/>
    </source>
</evidence>
<dbReference type="WBParaSite" id="BXY_0723300.1">
    <property type="protein sequence ID" value="BXY_0723300.1"/>
    <property type="gene ID" value="BXY_0723300"/>
</dbReference>
<feature type="transmembrane region" description="Helical" evidence="1">
    <location>
        <begin position="58"/>
        <end position="81"/>
    </location>
</feature>
<dbReference type="EMBL" id="CAJFDI010000005">
    <property type="protein sequence ID" value="CAD5230810.1"/>
    <property type="molecule type" value="Genomic_DNA"/>
</dbReference>
<keyword evidence="1" id="KW-1133">Transmembrane helix</keyword>
<evidence type="ECO:0000313" key="6">
    <source>
        <dbReference type="WBParaSite" id="BXY_0723300.1"/>
    </source>
</evidence>
<keyword evidence="1" id="KW-0812">Transmembrane</keyword>
<dbReference type="AlphaFoldDB" id="A0A1I7S2K3"/>
<proteinExistence type="predicted"/>
<keyword evidence="1" id="KW-0472">Membrane</keyword>
<gene>
    <name evidence="2" type="ORF">BXYJ_LOCUS11167</name>
</gene>
<evidence type="ECO:0000313" key="5">
    <source>
        <dbReference type="Proteomes" id="UP000659654"/>
    </source>
</evidence>
<keyword evidence="5" id="KW-1185">Reference proteome</keyword>
<reference evidence="6" key="1">
    <citation type="submission" date="2016-11" db="UniProtKB">
        <authorList>
            <consortium name="WormBaseParasite"/>
        </authorList>
    </citation>
    <scope>IDENTIFICATION</scope>
</reference>
<reference evidence="3" key="2">
    <citation type="submission" date="2020-08" db="EMBL/GenBank/DDBJ databases">
        <authorList>
            <person name="Kikuchi T."/>
        </authorList>
    </citation>
    <scope>NUCLEOTIDE SEQUENCE</scope>
    <source>
        <strain evidence="2">Ka4C1</strain>
    </source>
</reference>
<evidence type="ECO:0000313" key="3">
    <source>
        <dbReference type="EMBL" id="CAG9121891.1"/>
    </source>
</evidence>
<name>A0A1I7S2K3_BURXY</name>
<accession>A0A1I7S2K3</accession>
<dbReference type="OrthoDB" id="10528783at2759"/>
<organism evidence="4 6">
    <name type="scientific">Bursaphelenchus xylophilus</name>
    <name type="common">Pinewood nematode worm</name>
    <name type="synonym">Aphelenchoides xylophilus</name>
    <dbReference type="NCBI Taxonomy" id="6326"/>
    <lineage>
        <taxon>Eukaryota</taxon>
        <taxon>Metazoa</taxon>
        <taxon>Ecdysozoa</taxon>
        <taxon>Nematoda</taxon>
        <taxon>Chromadorea</taxon>
        <taxon>Rhabditida</taxon>
        <taxon>Tylenchina</taxon>
        <taxon>Tylenchomorpha</taxon>
        <taxon>Aphelenchoidea</taxon>
        <taxon>Aphelenchoididae</taxon>
        <taxon>Bursaphelenchus</taxon>
    </lineage>
</organism>
<dbReference type="Proteomes" id="UP000582659">
    <property type="component" value="Unassembled WGS sequence"/>
</dbReference>
<dbReference type="Proteomes" id="UP000095284">
    <property type="component" value="Unplaced"/>
</dbReference>
<evidence type="ECO:0000256" key="1">
    <source>
        <dbReference type="SAM" id="Phobius"/>
    </source>
</evidence>
<evidence type="ECO:0000313" key="4">
    <source>
        <dbReference type="Proteomes" id="UP000095284"/>
    </source>
</evidence>
<protein>
    <submittedName>
        <fullName evidence="2">(pine wood nematode) hypothetical protein</fullName>
    </submittedName>
</protein>
<dbReference type="EMBL" id="CAJFCV020000005">
    <property type="protein sequence ID" value="CAG9121891.1"/>
    <property type="molecule type" value="Genomic_DNA"/>
</dbReference>